<dbReference type="InterPro" id="IPR001128">
    <property type="entry name" value="Cyt_P450"/>
</dbReference>
<dbReference type="GO" id="GO:0005506">
    <property type="term" value="F:iron ion binding"/>
    <property type="evidence" value="ECO:0007669"/>
    <property type="project" value="InterPro"/>
</dbReference>
<dbReference type="EMBL" id="VSWD01000013">
    <property type="protein sequence ID" value="KAK3083737.1"/>
    <property type="molecule type" value="Genomic_DNA"/>
</dbReference>
<keyword evidence="5" id="KW-1185">Reference proteome</keyword>
<dbReference type="InterPro" id="IPR036396">
    <property type="entry name" value="Cyt_P450_sf"/>
</dbReference>
<dbReference type="PANTHER" id="PTHR24291:SF201">
    <property type="entry name" value="CYTOCHROME P450, FAMILY 4, SUBFAMILY B, POLYPEPTIDE 7"/>
    <property type="match status" value="1"/>
</dbReference>
<evidence type="ECO:0000313" key="5">
    <source>
        <dbReference type="Proteomes" id="UP001186944"/>
    </source>
</evidence>
<feature type="compositionally biased region" description="Basic and acidic residues" evidence="2">
    <location>
        <begin position="1"/>
        <end position="19"/>
    </location>
</feature>
<dbReference type="SUPFAM" id="SSF48264">
    <property type="entry name" value="Cytochrome P450"/>
    <property type="match status" value="1"/>
</dbReference>
<dbReference type="GO" id="GO:0020037">
    <property type="term" value="F:heme binding"/>
    <property type="evidence" value="ECO:0007669"/>
    <property type="project" value="InterPro"/>
</dbReference>
<dbReference type="InterPro" id="IPR050196">
    <property type="entry name" value="Cytochrome_P450_Monoox"/>
</dbReference>
<evidence type="ECO:0000313" key="4">
    <source>
        <dbReference type="EMBL" id="KAK3083737.1"/>
    </source>
</evidence>
<reference evidence="4" key="1">
    <citation type="submission" date="2019-08" db="EMBL/GenBank/DDBJ databases">
        <title>The improved chromosome-level genome for the pearl oyster Pinctada fucata martensii using PacBio sequencing and Hi-C.</title>
        <authorList>
            <person name="Zheng Z."/>
        </authorList>
    </citation>
    <scope>NUCLEOTIDE SEQUENCE</scope>
    <source>
        <strain evidence="4">ZZ-2019</strain>
        <tissue evidence="4">Adductor muscle</tissue>
    </source>
</reference>
<accession>A0AA89BJV0</accession>
<evidence type="ECO:0000256" key="2">
    <source>
        <dbReference type="SAM" id="MobiDB-lite"/>
    </source>
</evidence>
<comment type="similarity">
    <text evidence="1">Belongs to the cytochrome P450 family.</text>
</comment>
<feature type="region of interest" description="Disordered" evidence="2">
    <location>
        <begin position="1"/>
        <end position="32"/>
    </location>
</feature>
<name>A0AA89BJV0_PINIB</name>
<dbReference type="PRINTS" id="PR00385">
    <property type="entry name" value="P450"/>
</dbReference>
<dbReference type="InterPro" id="IPR002401">
    <property type="entry name" value="Cyt_P450_E_grp-I"/>
</dbReference>
<keyword evidence="3" id="KW-0812">Transmembrane</keyword>
<dbReference type="AlphaFoldDB" id="A0AA89BJV0"/>
<dbReference type="PANTHER" id="PTHR24291">
    <property type="entry name" value="CYTOCHROME P450 FAMILY 4"/>
    <property type="match status" value="1"/>
</dbReference>
<dbReference type="PRINTS" id="PR00463">
    <property type="entry name" value="EP450I"/>
</dbReference>
<sequence>MGRKGQEEREKGRERREEGVGGVGKGSVKRREREEGRDGEMLVFIIISSAIGIILYKLVLFLMEWRRDIELCRKIPSIGPAHWFWGHINQFVFYIFQKFTSITDKVEKEREMIKNQGAKIFHTWLGPFHAIIGVLHPDAAKEIMKSTEPKPVFKDTDGYSFMKSWLGMGLLLSHGKKWERNRRLLTPAFHFDVLKPYVQIYNEVIDIFLNKIKMNQDKEKTVEMYDLVTLATLDTMLRCAFSYNGGIQTERYCSKKYTRAVKDDPEQLNRRRLDFLDILLSAKDDEGVGLSDEDIRAEVSTFLLAGHETTASAISWSFYYLGKYHDEQQKIYEEVQNTIDRTDFFTWENVSECRQLSLFVKESLRHTSPAPGFARYITKPFVLDGVEFPAGTTIGFCINHINNNPHIWPDYEVFRPERFLDTEARQRDPFAYVPFSAGSRYQISLVDGFEYEQDPLTVTKAKYGIKLHMEERK</sequence>
<dbReference type="Pfam" id="PF00067">
    <property type="entry name" value="p450"/>
    <property type="match status" value="2"/>
</dbReference>
<dbReference type="Gene3D" id="1.10.630.10">
    <property type="entry name" value="Cytochrome P450"/>
    <property type="match status" value="1"/>
</dbReference>
<keyword evidence="3" id="KW-0472">Membrane</keyword>
<organism evidence="4 5">
    <name type="scientific">Pinctada imbricata</name>
    <name type="common">Atlantic pearl-oyster</name>
    <name type="synonym">Pinctada martensii</name>
    <dbReference type="NCBI Taxonomy" id="66713"/>
    <lineage>
        <taxon>Eukaryota</taxon>
        <taxon>Metazoa</taxon>
        <taxon>Spiralia</taxon>
        <taxon>Lophotrochozoa</taxon>
        <taxon>Mollusca</taxon>
        <taxon>Bivalvia</taxon>
        <taxon>Autobranchia</taxon>
        <taxon>Pteriomorphia</taxon>
        <taxon>Pterioida</taxon>
        <taxon>Pterioidea</taxon>
        <taxon>Pteriidae</taxon>
        <taxon>Pinctada</taxon>
    </lineage>
</organism>
<feature type="transmembrane region" description="Helical" evidence="3">
    <location>
        <begin position="41"/>
        <end position="63"/>
    </location>
</feature>
<dbReference type="GO" id="GO:0004497">
    <property type="term" value="F:monooxygenase activity"/>
    <property type="evidence" value="ECO:0007669"/>
    <property type="project" value="InterPro"/>
</dbReference>
<gene>
    <name evidence="4" type="ORF">FSP39_002342</name>
</gene>
<evidence type="ECO:0000256" key="1">
    <source>
        <dbReference type="ARBA" id="ARBA00010617"/>
    </source>
</evidence>
<dbReference type="Proteomes" id="UP001186944">
    <property type="component" value="Unassembled WGS sequence"/>
</dbReference>
<proteinExistence type="inferred from homology"/>
<evidence type="ECO:0000256" key="3">
    <source>
        <dbReference type="SAM" id="Phobius"/>
    </source>
</evidence>
<dbReference type="GO" id="GO:0016705">
    <property type="term" value="F:oxidoreductase activity, acting on paired donors, with incorporation or reduction of molecular oxygen"/>
    <property type="evidence" value="ECO:0007669"/>
    <property type="project" value="InterPro"/>
</dbReference>
<comment type="caution">
    <text evidence="4">The sequence shown here is derived from an EMBL/GenBank/DDBJ whole genome shotgun (WGS) entry which is preliminary data.</text>
</comment>
<protein>
    <submittedName>
        <fullName evidence="4">Uncharacterized protein</fullName>
    </submittedName>
</protein>
<keyword evidence="3" id="KW-1133">Transmembrane helix</keyword>